<evidence type="ECO:0000313" key="3">
    <source>
        <dbReference type="Proteomes" id="UP000507222"/>
    </source>
</evidence>
<dbReference type="AlphaFoldDB" id="A0A6J5UI05"/>
<dbReference type="Proteomes" id="UP000507222">
    <property type="component" value="Unassembled WGS sequence"/>
</dbReference>
<dbReference type="InterPro" id="IPR029055">
    <property type="entry name" value="Ntn_hydrolases_N"/>
</dbReference>
<dbReference type="SUPFAM" id="SSF56235">
    <property type="entry name" value="N-terminal nucleophile aminohydrolases (Ntn hydrolases)"/>
    <property type="match status" value="1"/>
</dbReference>
<evidence type="ECO:0000313" key="4">
    <source>
        <dbReference type="Proteomes" id="UP000507245"/>
    </source>
</evidence>
<dbReference type="Proteomes" id="UP000507245">
    <property type="component" value="Unassembled WGS sequence"/>
</dbReference>
<protein>
    <submittedName>
        <fullName evidence="1">Uncharacterized protein</fullName>
    </submittedName>
</protein>
<dbReference type="Gene3D" id="3.60.20.10">
    <property type="entry name" value="Glutamine Phosphoribosylpyrophosphate, subunit 1, domain 1"/>
    <property type="match status" value="1"/>
</dbReference>
<name>A0A6J5UI05_PRUAR</name>
<proteinExistence type="predicted"/>
<reference evidence="4" key="1">
    <citation type="journal article" date="2020" name="Genome Biol.">
        <title>Gamete binning: chromosome-level and haplotype-resolved genome assembly enabled by high-throughput single-cell sequencing of gamete genomes.</title>
        <authorList>
            <person name="Campoy J.A."/>
            <person name="Sun H."/>
            <person name="Goel M."/>
            <person name="Jiao W.-B."/>
            <person name="Folz-Donahue K."/>
            <person name="Wang N."/>
            <person name="Rubio M."/>
            <person name="Liu C."/>
            <person name="Kukat C."/>
            <person name="Ruiz D."/>
            <person name="Huettel B."/>
            <person name="Schneeberger K."/>
        </authorList>
    </citation>
    <scope>NUCLEOTIDE SEQUENCE [LARGE SCALE GENOMIC DNA]</scope>
    <source>
        <strain evidence="4">cv. Rojo Pasion</strain>
    </source>
</reference>
<dbReference type="EMBL" id="CAEKKB010000004">
    <property type="protein sequence ID" value="CAB4306442.1"/>
    <property type="molecule type" value="Genomic_DNA"/>
</dbReference>
<evidence type="ECO:0000313" key="1">
    <source>
        <dbReference type="EMBL" id="CAB4276059.1"/>
    </source>
</evidence>
<reference evidence="1 3" key="2">
    <citation type="submission" date="2020-05" db="EMBL/GenBank/DDBJ databases">
        <authorList>
            <person name="Campoy J."/>
            <person name="Schneeberger K."/>
            <person name="Spophaly S."/>
        </authorList>
    </citation>
    <scope>NUCLEOTIDE SEQUENCE [LARGE SCALE GENOMIC DNA]</scope>
    <source>
        <strain evidence="1">PruArmRojPasFocal</strain>
    </source>
</reference>
<organism evidence="1 3">
    <name type="scientific">Prunus armeniaca</name>
    <name type="common">Apricot</name>
    <name type="synonym">Armeniaca vulgaris</name>
    <dbReference type="NCBI Taxonomy" id="36596"/>
    <lineage>
        <taxon>Eukaryota</taxon>
        <taxon>Viridiplantae</taxon>
        <taxon>Streptophyta</taxon>
        <taxon>Embryophyta</taxon>
        <taxon>Tracheophyta</taxon>
        <taxon>Spermatophyta</taxon>
        <taxon>Magnoliopsida</taxon>
        <taxon>eudicotyledons</taxon>
        <taxon>Gunneridae</taxon>
        <taxon>Pentapetalae</taxon>
        <taxon>rosids</taxon>
        <taxon>fabids</taxon>
        <taxon>Rosales</taxon>
        <taxon>Rosaceae</taxon>
        <taxon>Amygdaloideae</taxon>
        <taxon>Amygdaleae</taxon>
        <taxon>Prunus</taxon>
    </lineage>
</organism>
<gene>
    <name evidence="1" type="ORF">CURHAP_LOCUS25061</name>
    <name evidence="2" type="ORF">ORAREDHAP_LOCUS24648</name>
</gene>
<dbReference type="EMBL" id="CAEKDK010000004">
    <property type="protein sequence ID" value="CAB4276059.1"/>
    <property type="molecule type" value="Genomic_DNA"/>
</dbReference>
<sequence length="202" mass="22481">MARAYSTTNQNLQNSISEWAYLEKSNDDLKVEGWGTTNIVYIGNESCESILLVGVDLRATSGGEEGSITDDKTQKYFFMESCNAFATKAGNSDHCKSMLNYVRNHFLDRKIVNGICEAPTIVKHYISNWETISNLELFQGFTTLAGYKDGIPYAYKVRASGKSSKKSKSNICHGHVMGSGGAYVREYFKNCNMEEAQSSNLI</sequence>
<evidence type="ECO:0000313" key="2">
    <source>
        <dbReference type="EMBL" id="CAB4306442.1"/>
    </source>
</evidence>
<keyword evidence="4" id="KW-1185">Reference proteome</keyword>
<accession>A0A6J5UI05</accession>